<dbReference type="PANTHER" id="PTHR48081:SF8">
    <property type="entry name" value="ALPHA_BETA HYDROLASE FOLD-3 DOMAIN-CONTAINING PROTEIN-RELATED"/>
    <property type="match status" value="1"/>
</dbReference>
<evidence type="ECO:0000313" key="5">
    <source>
        <dbReference type="Proteomes" id="UP000619079"/>
    </source>
</evidence>
<organism evidence="4 5">
    <name type="scientific">Sedimentitalea arenosa</name>
    <dbReference type="NCBI Taxonomy" id="2798803"/>
    <lineage>
        <taxon>Bacteria</taxon>
        <taxon>Pseudomonadati</taxon>
        <taxon>Pseudomonadota</taxon>
        <taxon>Alphaproteobacteria</taxon>
        <taxon>Rhodobacterales</taxon>
        <taxon>Paracoccaceae</taxon>
        <taxon>Sedimentitalea</taxon>
    </lineage>
</organism>
<accession>A0A8J7LZX7</accession>
<dbReference type="InterPro" id="IPR050300">
    <property type="entry name" value="GDXG_lipolytic_enzyme"/>
</dbReference>
<evidence type="ECO:0000259" key="3">
    <source>
        <dbReference type="Pfam" id="PF07859"/>
    </source>
</evidence>
<sequence>MPEDVHPQIQGLLHRMAELGLPKVQDLDTRAARELLEGLSAVRRKDYPPPEVLSVEMRSTGAGYNHVPLRIYRVSDSDGAPVILFYHGGGHVIGSLDSHDAAARFLAWACGATVVSVDYRMAPEHPFPAAVEDAYEAARYIADHAEALGVDATRLALCGDSAGGNLAAVVALMARDREAFAVTAQALVYPVVDCVDRTASYDRYGEGYGVLEADTVSWFMDRYLPDPAMRRDWHASPIRAELSGLPPTFVLTAECDVLHDEGVAFAAKLKLAGVEAEHREYPGMIHGFFTYLGQVDAAQQMHQDIAAFLKANWG</sequence>
<dbReference type="EMBL" id="JAELVR010000010">
    <property type="protein sequence ID" value="MBJ6372851.1"/>
    <property type="molecule type" value="Genomic_DNA"/>
</dbReference>
<dbReference type="PANTHER" id="PTHR48081">
    <property type="entry name" value="AB HYDROLASE SUPERFAMILY PROTEIN C4A8.06C"/>
    <property type="match status" value="1"/>
</dbReference>
<dbReference type="Proteomes" id="UP000619079">
    <property type="component" value="Unassembled WGS sequence"/>
</dbReference>
<name>A0A8J7LZX7_9RHOB</name>
<gene>
    <name evidence="4" type="ORF">JF290_15090</name>
</gene>
<reference evidence="4" key="1">
    <citation type="submission" date="2020-12" db="EMBL/GenBank/DDBJ databases">
        <title>Sedimentitalea sp. nov., isolated from sand in Incheon.</title>
        <authorList>
            <person name="Kim W."/>
        </authorList>
    </citation>
    <scope>NUCLEOTIDE SEQUENCE</scope>
    <source>
        <strain evidence="4">CAU 1593</strain>
    </source>
</reference>
<evidence type="ECO:0000256" key="1">
    <source>
        <dbReference type="ARBA" id="ARBA00010515"/>
    </source>
</evidence>
<dbReference type="AlphaFoldDB" id="A0A8J7LZX7"/>
<dbReference type="RefSeq" id="WP_199025723.1">
    <property type="nucleotide sequence ID" value="NZ_JAELVR010000010.1"/>
</dbReference>
<dbReference type="GO" id="GO:0016787">
    <property type="term" value="F:hydrolase activity"/>
    <property type="evidence" value="ECO:0007669"/>
    <property type="project" value="UniProtKB-KW"/>
</dbReference>
<keyword evidence="5" id="KW-1185">Reference proteome</keyword>
<dbReference type="SUPFAM" id="SSF53474">
    <property type="entry name" value="alpha/beta-Hydrolases"/>
    <property type="match status" value="1"/>
</dbReference>
<dbReference type="InterPro" id="IPR029058">
    <property type="entry name" value="AB_hydrolase_fold"/>
</dbReference>
<dbReference type="Gene3D" id="3.40.50.1820">
    <property type="entry name" value="alpha/beta hydrolase"/>
    <property type="match status" value="1"/>
</dbReference>
<keyword evidence="2 4" id="KW-0378">Hydrolase</keyword>
<feature type="domain" description="Alpha/beta hydrolase fold-3" evidence="3">
    <location>
        <begin position="83"/>
        <end position="289"/>
    </location>
</feature>
<dbReference type="Pfam" id="PF07859">
    <property type="entry name" value="Abhydrolase_3"/>
    <property type="match status" value="1"/>
</dbReference>
<evidence type="ECO:0000256" key="2">
    <source>
        <dbReference type="ARBA" id="ARBA00022801"/>
    </source>
</evidence>
<protein>
    <submittedName>
        <fullName evidence="4">Alpha/beta hydrolase</fullName>
    </submittedName>
</protein>
<evidence type="ECO:0000313" key="4">
    <source>
        <dbReference type="EMBL" id="MBJ6372851.1"/>
    </source>
</evidence>
<dbReference type="FunFam" id="3.40.50.1820:FF:000089">
    <property type="entry name" value="Alpha/beta hydrolase"/>
    <property type="match status" value="1"/>
</dbReference>
<dbReference type="InterPro" id="IPR013094">
    <property type="entry name" value="AB_hydrolase_3"/>
</dbReference>
<comment type="similarity">
    <text evidence="1">Belongs to the 'GDXG' lipolytic enzyme family.</text>
</comment>
<proteinExistence type="inferred from homology"/>
<comment type="caution">
    <text evidence="4">The sequence shown here is derived from an EMBL/GenBank/DDBJ whole genome shotgun (WGS) entry which is preliminary data.</text>
</comment>